<feature type="region of interest" description="Disordered" evidence="1">
    <location>
        <begin position="1"/>
        <end position="31"/>
    </location>
</feature>
<keyword evidence="3" id="KW-1185">Reference proteome</keyword>
<accession>A0A542Y3F2</accession>
<reference evidence="2 3" key="1">
    <citation type="submission" date="2019-06" db="EMBL/GenBank/DDBJ databases">
        <title>Sequencing the genomes of 1000 actinobacteria strains.</title>
        <authorList>
            <person name="Klenk H.-P."/>
        </authorList>
    </citation>
    <scope>NUCLEOTIDE SEQUENCE [LARGE SCALE GENOMIC DNA]</scope>
    <source>
        <strain evidence="2 3">DSM 8803</strain>
    </source>
</reference>
<dbReference type="Proteomes" id="UP000319094">
    <property type="component" value="Unassembled WGS sequence"/>
</dbReference>
<evidence type="ECO:0000256" key="1">
    <source>
        <dbReference type="SAM" id="MobiDB-lite"/>
    </source>
</evidence>
<evidence type="ECO:0000313" key="2">
    <source>
        <dbReference type="EMBL" id="TQL42606.1"/>
    </source>
</evidence>
<protein>
    <submittedName>
        <fullName evidence="2">Uncharacterized protein</fullName>
    </submittedName>
</protein>
<gene>
    <name evidence="2" type="ORF">FB468_0608</name>
</gene>
<evidence type="ECO:0000313" key="3">
    <source>
        <dbReference type="Proteomes" id="UP000319094"/>
    </source>
</evidence>
<name>A0A542Y3F2_9MICO</name>
<dbReference type="EMBL" id="VFON01000001">
    <property type="protein sequence ID" value="TQL42606.1"/>
    <property type="molecule type" value="Genomic_DNA"/>
</dbReference>
<sequence>MLVNANTAQGKATPGRIDPVNSSSSYNLTLT</sequence>
<organism evidence="2 3">
    <name type="scientific">Leucobacter komagatae</name>
    <dbReference type="NCBI Taxonomy" id="55969"/>
    <lineage>
        <taxon>Bacteria</taxon>
        <taxon>Bacillati</taxon>
        <taxon>Actinomycetota</taxon>
        <taxon>Actinomycetes</taxon>
        <taxon>Micrococcales</taxon>
        <taxon>Microbacteriaceae</taxon>
        <taxon>Leucobacter</taxon>
    </lineage>
</organism>
<feature type="compositionally biased region" description="Polar residues" evidence="1">
    <location>
        <begin position="20"/>
        <end position="31"/>
    </location>
</feature>
<proteinExistence type="predicted"/>
<comment type="caution">
    <text evidence="2">The sequence shown here is derived from an EMBL/GenBank/DDBJ whole genome shotgun (WGS) entry which is preliminary data.</text>
</comment>
<feature type="compositionally biased region" description="Polar residues" evidence="1">
    <location>
        <begin position="1"/>
        <end position="10"/>
    </location>
</feature>
<dbReference type="AlphaFoldDB" id="A0A542Y3F2"/>